<keyword evidence="1 2" id="KW-0238">DNA-binding</keyword>
<gene>
    <name evidence="4" type="ORF">EDC27_2943</name>
</gene>
<dbReference type="PANTHER" id="PTHR30055">
    <property type="entry name" value="HTH-TYPE TRANSCRIPTIONAL REGULATOR RUTR"/>
    <property type="match status" value="1"/>
</dbReference>
<evidence type="ECO:0000313" key="4">
    <source>
        <dbReference type="EMBL" id="ROQ89828.1"/>
    </source>
</evidence>
<proteinExistence type="predicted"/>
<protein>
    <submittedName>
        <fullName evidence="4">TetR family transcriptional regulator</fullName>
    </submittedName>
</protein>
<keyword evidence="5" id="KW-1185">Reference proteome</keyword>
<dbReference type="InterPro" id="IPR009057">
    <property type="entry name" value="Homeodomain-like_sf"/>
</dbReference>
<comment type="caution">
    <text evidence="4">The sequence shown here is derived from an EMBL/GenBank/DDBJ whole genome shotgun (WGS) entry which is preliminary data.</text>
</comment>
<feature type="DNA-binding region" description="H-T-H motif" evidence="2">
    <location>
        <begin position="31"/>
        <end position="50"/>
    </location>
</feature>
<dbReference type="GO" id="GO:0000976">
    <property type="term" value="F:transcription cis-regulatory region binding"/>
    <property type="evidence" value="ECO:0007669"/>
    <property type="project" value="TreeGrafter"/>
</dbReference>
<dbReference type="InterPro" id="IPR001647">
    <property type="entry name" value="HTH_TetR"/>
</dbReference>
<name>A0A3N1UJ81_9BACT</name>
<dbReference type="Pfam" id="PF09209">
    <property type="entry name" value="CecR_C"/>
    <property type="match status" value="1"/>
</dbReference>
<dbReference type="AlphaFoldDB" id="A0A3N1UJ81"/>
<dbReference type="EMBL" id="RJVA01000016">
    <property type="protein sequence ID" value="ROQ89828.1"/>
    <property type="molecule type" value="Genomic_DNA"/>
</dbReference>
<dbReference type="SUPFAM" id="SSF46689">
    <property type="entry name" value="Homeodomain-like"/>
    <property type="match status" value="1"/>
</dbReference>
<dbReference type="RefSeq" id="WP_123291392.1">
    <property type="nucleotide sequence ID" value="NZ_RJVA01000016.1"/>
</dbReference>
<dbReference type="InterPro" id="IPR050109">
    <property type="entry name" value="HTH-type_TetR-like_transc_reg"/>
</dbReference>
<dbReference type="PROSITE" id="PS50977">
    <property type="entry name" value="HTH_TETR_2"/>
    <property type="match status" value="1"/>
</dbReference>
<evidence type="ECO:0000256" key="1">
    <source>
        <dbReference type="ARBA" id="ARBA00023125"/>
    </source>
</evidence>
<evidence type="ECO:0000259" key="3">
    <source>
        <dbReference type="PROSITE" id="PS50977"/>
    </source>
</evidence>
<dbReference type="PRINTS" id="PR00455">
    <property type="entry name" value="HTHTETR"/>
</dbReference>
<evidence type="ECO:0000256" key="2">
    <source>
        <dbReference type="PROSITE-ProRule" id="PRU00335"/>
    </source>
</evidence>
<dbReference type="SUPFAM" id="SSF48498">
    <property type="entry name" value="Tetracyclin repressor-like, C-terminal domain"/>
    <property type="match status" value="1"/>
</dbReference>
<dbReference type="Proteomes" id="UP000276223">
    <property type="component" value="Unassembled WGS sequence"/>
</dbReference>
<dbReference type="InterPro" id="IPR036271">
    <property type="entry name" value="Tet_transcr_reg_TetR-rel_C_sf"/>
</dbReference>
<dbReference type="PANTHER" id="PTHR30055:SF219">
    <property type="entry name" value="TRANSCRIPTIONAL REGULATORY PROTEIN"/>
    <property type="match status" value="1"/>
</dbReference>
<evidence type="ECO:0000313" key="5">
    <source>
        <dbReference type="Proteomes" id="UP000276223"/>
    </source>
</evidence>
<dbReference type="InterPro" id="IPR015292">
    <property type="entry name" value="Tscrpt_reg_YbiH_C"/>
</dbReference>
<dbReference type="GO" id="GO:0003700">
    <property type="term" value="F:DNA-binding transcription factor activity"/>
    <property type="evidence" value="ECO:0007669"/>
    <property type="project" value="TreeGrafter"/>
</dbReference>
<reference evidence="4 5" key="1">
    <citation type="submission" date="2018-11" db="EMBL/GenBank/DDBJ databases">
        <title>Genomic Encyclopedia of Type Strains, Phase IV (KMG-IV): sequencing the most valuable type-strain genomes for metagenomic binning, comparative biology and taxonomic classification.</title>
        <authorList>
            <person name="Goeker M."/>
        </authorList>
    </citation>
    <scope>NUCLEOTIDE SEQUENCE [LARGE SCALE GENOMIC DNA]</scope>
    <source>
        <strain evidence="4 5">DSM 22027</strain>
    </source>
</reference>
<organism evidence="4 5">
    <name type="scientific">Desulfosoma caldarium</name>
    <dbReference type="NCBI Taxonomy" id="610254"/>
    <lineage>
        <taxon>Bacteria</taxon>
        <taxon>Pseudomonadati</taxon>
        <taxon>Thermodesulfobacteriota</taxon>
        <taxon>Syntrophobacteria</taxon>
        <taxon>Syntrophobacterales</taxon>
        <taxon>Syntrophobacteraceae</taxon>
        <taxon>Desulfosoma</taxon>
    </lineage>
</organism>
<accession>A0A3N1UJ81</accession>
<dbReference type="Gene3D" id="1.10.10.60">
    <property type="entry name" value="Homeodomain-like"/>
    <property type="match status" value="1"/>
</dbReference>
<dbReference type="Pfam" id="PF00440">
    <property type="entry name" value="TetR_N"/>
    <property type="match status" value="1"/>
</dbReference>
<feature type="domain" description="HTH tetR-type" evidence="3">
    <location>
        <begin position="8"/>
        <end position="68"/>
    </location>
</feature>
<dbReference type="OrthoDB" id="9790413at2"/>
<dbReference type="Gene3D" id="1.10.357.10">
    <property type="entry name" value="Tetracycline Repressor, domain 2"/>
    <property type="match status" value="1"/>
</dbReference>
<sequence length="221" mass="25087">MALRRDGLATRTRLLEAACEVFAEKGYRGARLVDICRRAGANIAAVNYHFGDKASLYVQAWKHAFRKDLKEGPVVSEHVPPRERFAALIRDLLINFVKKSRHGQFTRLYFQELANPTGLIRDALQELIEPHRLFLLKLLSDLTGLPTNDERLLFSELSIINQCRAVFTVRPEDLEYLLGQPISQDLIDRLAEHIIRFSLGGLRAVTPCLAVDEEEDAPRPS</sequence>